<gene>
    <name evidence="8" type="ORF">N5A92_11855</name>
</gene>
<evidence type="ECO:0000256" key="5">
    <source>
        <dbReference type="SAM" id="SignalP"/>
    </source>
</evidence>
<dbReference type="PANTHER" id="PTHR39210">
    <property type="entry name" value="HEPARIN-SULFATE LYASE"/>
    <property type="match status" value="1"/>
</dbReference>
<evidence type="ECO:0000256" key="2">
    <source>
        <dbReference type="ARBA" id="ARBA00022729"/>
    </source>
</evidence>
<evidence type="ECO:0000256" key="1">
    <source>
        <dbReference type="ARBA" id="ARBA00004418"/>
    </source>
</evidence>
<accession>A0ABT2LMA5</accession>
<name>A0ABT2LMA5_9HYPH</name>
<dbReference type="InterPro" id="IPR031680">
    <property type="entry name" value="Hepar_II_III_N"/>
</dbReference>
<evidence type="ECO:0000313" key="9">
    <source>
        <dbReference type="Proteomes" id="UP001320831"/>
    </source>
</evidence>
<comment type="caution">
    <text evidence="8">The sequence shown here is derived from an EMBL/GenBank/DDBJ whole genome shotgun (WGS) entry which is preliminary data.</text>
</comment>
<comment type="subcellular location">
    <subcellularLocation>
        <location evidence="1">Periplasm</location>
    </subcellularLocation>
</comment>
<dbReference type="InterPro" id="IPR008929">
    <property type="entry name" value="Chondroitin_lyas"/>
</dbReference>
<feature type="domain" description="Heparin-sulfate lyase N-terminal" evidence="7">
    <location>
        <begin position="44"/>
        <end position="276"/>
    </location>
</feature>
<keyword evidence="9" id="KW-1185">Reference proteome</keyword>
<feature type="signal peptide" evidence="5">
    <location>
        <begin position="1"/>
        <end position="20"/>
    </location>
</feature>
<sequence length="528" mass="59662">MTNIFTLLLALILSSASALANSIGPDDIYLSQVKGDESTYRPRSDVPAWEYSLPIDWAADPFNDPNWQSQLHMWRIMDPLIARYFSGEDGAIEYAARIAVDWHRWHQSNEATYSWHDMPTGIRALKIALFLDLIREGTLSAIYRDDLVELAREHAKRLQVDEFVSSGNHGLFQVFGLNLLCSATDIQECSNGKEFAAEKFRWIFSHQFTEQGVHKENSPAYHQFAMRVIRRLGGPERFADAGIEALLRKADTVEPWLIMPDGRWPSVGDSDGRARTELPERLEGGQRECLPDGGCFAVADFEKSGYAIVRSEDPQGPSMLFVTGMAQSWKHKQADELSFELFEHGRRIFIDSGKYGYAQDAMRDYVRSAAAHNTVALEDDRIGRRSIRLTGSLLAETQIEGGRFVISGEAERLDLFRQNRRIEYSPGERLVIEDRLSSEVPREYVSSLHLAPDLEPAFTEDGFEVDIDGQRVTATLAEHDCKIEAIRGESEPSPLGWATVSYLKMKPATVVRAICPGQDRTIRWDIDL</sequence>
<evidence type="ECO:0000259" key="7">
    <source>
        <dbReference type="Pfam" id="PF16889"/>
    </source>
</evidence>
<reference evidence="8 9" key="1">
    <citation type="submission" date="2022-09" db="EMBL/GenBank/DDBJ databases">
        <title>Chelativorans salina sp. nov., a novel slightly halophilic bacterium isolated from a saline lake sediment enrichment.</title>
        <authorList>
            <person name="Gao L."/>
            <person name="Fang B.-Z."/>
            <person name="Li W.-J."/>
        </authorList>
    </citation>
    <scope>NUCLEOTIDE SEQUENCE [LARGE SCALE GENOMIC DNA]</scope>
    <source>
        <strain evidence="8 9">EGI FJ00035</strain>
    </source>
</reference>
<organism evidence="8 9">
    <name type="scientific">Chelativorans salis</name>
    <dbReference type="NCBI Taxonomy" id="2978478"/>
    <lineage>
        <taxon>Bacteria</taxon>
        <taxon>Pseudomonadati</taxon>
        <taxon>Pseudomonadota</taxon>
        <taxon>Alphaproteobacteria</taxon>
        <taxon>Hyphomicrobiales</taxon>
        <taxon>Phyllobacteriaceae</taxon>
        <taxon>Chelativorans</taxon>
    </lineage>
</organism>
<feature type="chain" id="PRO_5046546807" evidence="5">
    <location>
        <begin position="21"/>
        <end position="528"/>
    </location>
</feature>
<protein>
    <submittedName>
        <fullName evidence="8">Heparinase II/III family protein</fullName>
    </submittedName>
</protein>
<evidence type="ECO:0000256" key="3">
    <source>
        <dbReference type="ARBA" id="ARBA00022764"/>
    </source>
</evidence>
<dbReference type="Proteomes" id="UP001320831">
    <property type="component" value="Unassembled WGS sequence"/>
</dbReference>
<feature type="domain" description="Heparinase II/III-like C-terminal" evidence="6">
    <location>
        <begin position="298"/>
        <end position="472"/>
    </location>
</feature>
<dbReference type="Gene3D" id="1.50.10.100">
    <property type="entry name" value="Chondroitin AC/alginate lyase"/>
    <property type="match status" value="1"/>
</dbReference>
<dbReference type="Gene3D" id="2.70.98.70">
    <property type="match status" value="1"/>
</dbReference>
<dbReference type="RefSeq" id="WP_260902860.1">
    <property type="nucleotide sequence ID" value="NZ_JAOCZP010000003.1"/>
</dbReference>
<dbReference type="InterPro" id="IPR012480">
    <property type="entry name" value="Hepar_II_III_C"/>
</dbReference>
<dbReference type="EMBL" id="JAOCZP010000003">
    <property type="protein sequence ID" value="MCT7375727.1"/>
    <property type="molecule type" value="Genomic_DNA"/>
</dbReference>
<dbReference type="Pfam" id="PF16889">
    <property type="entry name" value="Hepar_II_III_N"/>
    <property type="match status" value="1"/>
</dbReference>
<evidence type="ECO:0000256" key="4">
    <source>
        <dbReference type="ARBA" id="ARBA00023239"/>
    </source>
</evidence>
<dbReference type="SUPFAM" id="SSF48230">
    <property type="entry name" value="Chondroitin AC/alginate lyase"/>
    <property type="match status" value="1"/>
</dbReference>
<evidence type="ECO:0000259" key="6">
    <source>
        <dbReference type="Pfam" id="PF07940"/>
    </source>
</evidence>
<evidence type="ECO:0000313" key="8">
    <source>
        <dbReference type="EMBL" id="MCT7375727.1"/>
    </source>
</evidence>
<keyword evidence="4" id="KW-0456">Lyase</keyword>
<keyword evidence="2 5" id="KW-0732">Signal</keyword>
<keyword evidence="3" id="KW-0574">Periplasm</keyword>
<dbReference type="Pfam" id="PF07940">
    <property type="entry name" value="Hepar_II_III_C"/>
    <property type="match status" value="1"/>
</dbReference>
<dbReference type="PANTHER" id="PTHR39210:SF1">
    <property type="entry name" value="HEPARIN-SULFATE LYASE"/>
    <property type="match status" value="1"/>
</dbReference>
<proteinExistence type="predicted"/>